<protein>
    <submittedName>
        <fullName evidence="1">Uncharacterized protein</fullName>
    </submittedName>
</protein>
<proteinExistence type="predicted"/>
<evidence type="ECO:0000313" key="2">
    <source>
        <dbReference type="Proteomes" id="UP000237271"/>
    </source>
</evidence>
<accession>A0A2P4YLC3</accession>
<gene>
    <name evidence="1" type="ORF">PHPALM_3831</name>
</gene>
<dbReference type="AlphaFoldDB" id="A0A2P4YLC3"/>
<organism evidence="1 2">
    <name type="scientific">Phytophthora palmivora</name>
    <dbReference type="NCBI Taxonomy" id="4796"/>
    <lineage>
        <taxon>Eukaryota</taxon>
        <taxon>Sar</taxon>
        <taxon>Stramenopiles</taxon>
        <taxon>Oomycota</taxon>
        <taxon>Peronosporomycetes</taxon>
        <taxon>Peronosporales</taxon>
        <taxon>Peronosporaceae</taxon>
        <taxon>Phytophthora</taxon>
    </lineage>
</organism>
<dbReference type="OrthoDB" id="129032at2759"/>
<evidence type="ECO:0000313" key="1">
    <source>
        <dbReference type="EMBL" id="POM78617.1"/>
    </source>
</evidence>
<name>A0A2P4YLC3_9STRA</name>
<keyword evidence="2" id="KW-1185">Reference proteome</keyword>
<dbReference type="Proteomes" id="UP000237271">
    <property type="component" value="Unassembled WGS sequence"/>
</dbReference>
<reference evidence="1 2" key="1">
    <citation type="journal article" date="2017" name="Genome Biol. Evol.">
        <title>Phytophthora megakarya and P. palmivora, closely related causal agents of cacao black pod rot, underwent increases in genome sizes and gene numbers by different mechanisms.</title>
        <authorList>
            <person name="Ali S.S."/>
            <person name="Shao J."/>
            <person name="Lary D.J."/>
            <person name="Kronmiller B."/>
            <person name="Shen D."/>
            <person name="Strem M.D."/>
            <person name="Amoako-Attah I."/>
            <person name="Akrofi A.Y."/>
            <person name="Begoude B.A."/>
            <person name="Ten Hoopen G.M."/>
            <person name="Coulibaly K."/>
            <person name="Kebe B.I."/>
            <person name="Melnick R.L."/>
            <person name="Guiltinan M.J."/>
            <person name="Tyler B.M."/>
            <person name="Meinhardt L.W."/>
            <person name="Bailey B.A."/>
        </authorList>
    </citation>
    <scope>NUCLEOTIDE SEQUENCE [LARGE SCALE GENOMIC DNA]</scope>
    <source>
        <strain evidence="2">sbr112.9</strain>
    </source>
</reference>
<dbReference type="EMBL" id="NCKW01001953">
    <property type="protein sequence ID" value="POM78617.1"/>
    <property type="molecule type" value="Genomic_DNA"/>
</dbReference>
<comment type="caution">
    <text evidence="1">The sequence shown here is derived from an EMBL/GenBank/DDBJ whole genome shotgun (WGS) entry which is preliminary data.</text>
</comment>
<sequence length="209" mass="24342">MLYSLMKWLLWKKTSIDTMVASLLKHQITVIDQVLVEIQRHGLRSRSPPTIPNFLYRISARMSNFVLKEYVVDNGKRPLARKESLTLGSVCQFTRIHVWRCCMDIYLFILHIAASIMSASYVCAREGHGFEELPPLALDNRWNMDCREVITGTYRESQVAFVRLAKSERCEHIVLMHAEKHNITRSMLDPLIDRLTRLSSAKFYKQVQV</sequence>